<evidence type="ECO:0000313" key="4">
    <source>
        <dbReference type="Proteomes" id="UP000887116"/>
    </source>
</evidence>
<sequence length="189" mass="21683">MDWVIIDYRFENRVGNDISVFSSCVVAIRAQSFKQQNASRAAETPEQRQSRLHKDQVHHRVARAAETPEQRQSRLQEDQVHHRVARATETPIHGKEKLQAWSCSSGKVKLPPILKPPELLYSLLKGETAQSKDFVKHIRLFNNMFAMTSFKSNVVLNNGWTPTSKAKCTTMLERKLYFKPGHSRILEAS</sequence>
<keyword evidence="4" id="KW-1185">Reference proteome</keyword>
<dbReference type="Proteomes" id="UP000887116">
    <property type="component" value="Unassembled WGS sequence"/>
</dbReference>
<name>A0A8X6LM14_TRICU</name>
<evidence type="ECO:0000259" key="2">
    <source>
        <dbReference type="Pfam" id="PF21107"/>
    </source>
</evidence>
<protein>
    <recommendedName>
        <fullName evidence="2">STPR domain-containing protein</fullName>
    </recommendedName>
</protein>
<feature type="compositionally biased region" description="Basic and acidic residues" evidence="1">
    <location>
        <begin position="43"/>
        <end position="55"/>
    </location>
</feature>
<dbReference type="EMBL" id="BMAO01007399">
    <property type="protein sequence ID" value="GFR15656.1"/>
    <property type="molecule type" value="Genomic_DNA"/>
</dbReference>
<evidence type="ECO:0000256" key="1">
    <source>
        <dbReference type="SAM" id="MobiDB-lite"/>
    </source>
</evidence>
<evidence type="ECO:0000313" key="3">
    <source>
        <dbReference type="EMBL" id="GFR15656.1"/>
    </source>
</evidence>
<reference evidence="3" key="1">
    <citation type="submission" date="2020-07" db="EMBL/GenBank/DDBJ databases">
        <title>Multicomponent nature underlies the extraordinary mechanical properties of spider dragline silk.</title>
        <authorList>
            <person name="Kono N."/>
            <person name="Nakamura H."/>
            <person name="Mori M."/>
            <person name="Yoshida Y."/>
            <person name="Ohtoshi R."/>
            <person name="Malay A.D."/>
            <person name="Moran D.A.P."/>
            <person name="Tomita M."/>
            <person name="Numata K."/>
            <person name="Arakawa K."/>
        </authorList>
    </citation>
    <scope>NUCLEOTIDE SEQUENCE</scope>
</reference>
<accession>A0A8X6LM14</accession>
<comment type="caution">
    <text evidence="3">The sequence shown here is derived from an EMBL/GenBank/DDBJ whole genome shotgun (WGS) entry which is preliminary data.</text>
</comment>
<proteinExistence type="predicted"/>
<feature type="region of interest" description="Disordered" evidence="1">
    <location>
        <begin position="35"/>
        <end position="91"/>
    </location>
</feature>
<gene>
    <name evidence="3" type="ORF">TNCT_526141</name>
</gene>
<dbReference type="AlphaFoldDB" id="A0A8X6LM14"/>
<dbReference type="Pfam" id="PF21107">
    <property type="entry name" value="STPRs"/>
    <property type="match status" value="1"/>
</dbReference>
<feature type="domain" description="STPR" evidence="2">
    <location>
        <begin position="33"/>
        <end position="96"/>
    </location>
</feature>
<organism evidence="3 4">
    <name type="scientific">Trichonephila clavata</name>
    <name type="common">Joro spider</name>
    <name type="synonym">Nephila clavata</name>
    <dbReference type="NCBI Taxonomy" id="2740835"/>
    <lineage>
        <taxon>Eukaryota</taxon>
        <taxon>Metazoa</taxon>
        <taxon>Ecdysozoa</taxon>
        <taxon>Arthropoda</taxon>
        <taxon>Chelicerata</taxon>
        <taxon>Arachnida</taxon>
        <taxon>Araneae</taxon>
        <taxon>Araneomorphae</taxon>
        <taxon>Entelegynae</taxon>
        <taxon>Araneoidea</taxon>
        <taxon>Nephilidae</taxon>
        <taxon>Trichonephila</taxon>
    </lineage>
</organism>
<dbReference type="OrthoDB" id="8040188at2759"/>
<dbReference type="InterPro" id="IPR048998">
    <property type="entry name" value="STPR"/>
</dbReference>
<feature type="compositionally biased region" description="Basic and acidic residues" evidence="1">
    <location>
        <begin position="66"/>
        <end position="81"/>
    </location>
</feature>